<gene>
    <name evidence="1" type="ORF">CWN49_19505</name>
</gene>
<sequence length="77" mass="8335">MASKGIENLIKDALANGCHVVRKAHRFEVSKKGKKSITLIICEDGTAYRGDIDLTIAIAIRTQKEMLSVLGLPAKAI</sequence>
<organism evidence="1 2">
    <name type="scientific">Klebsiella michiganensis</name>
    <dbReference type="NCBI Taxonomy" id="1134687"/>
    <lineage>
        <taxon>Bacteria</taxon>
        <taxon>Pseudomonadati</taxon>
        <taxon>Pseudomonadota</taxon>
        <taxon>Gammaproteobacteria</taxon>
        <taxon>Enterobacterales</taxon>
        <taxon>Enterobacteriaceae</taxon>
        <taxon>Klebsiella/Raoultella group</taxon>
        <taxon>Klebsiella</taxon>
    </lineage>
</organism>
<accession>A0A2J5PMC3</accession>
<reference evidence="1 2" key="2">
    <citation type="submission" date="2018-01" db="EMBL/GenBank/DDBJ databases">
        <title>Genomic study of Klebsiella pneumoniae.</title>
        <authorList>
            <person name="Yang Y."/>
            <person name="Bicalho R."/>
        </authorList>
    </citation>
    <scope>NUCLEOTIDE SEQUENCE [LARGE SCALE GENOMIC DNA]</scope>
    <source>
        <strain evidence="1 2">A10</strain>
    </source>
</reference>
<evidence type="ECO:0000313" key="1">
    <source>
        <dbReference type="EMBL" id="PLO67074.1"/>
    </source>
</evidence>
<protein>
    <submittedName>
        <fullName evidence="1">Uncharacterized protein</fullName>
    </submittedName>
</protein>
<proteinExistence type="predicted"/>
<dbReference type="AlphaFoldDB" id="A0A2J5PMC3"/>
<dbReference type="RefSeq" id="WP_265837660.1">
    <property type="nucleotide sequence ID" value="NZ_JAPJJG010000015.1"/>
</dbReference>
<comment type="caution">
    <text evidence="1">The sequence shown here is derived from an EMBL/GenBank/DDBJ whole genome shotgun (WGS) entry which is preliminary data.</text>
</comment>
<name>A0A2J5PMC3_9ENTR</name>
<evidence type="ECO:0000313" key="2">
    <source>
        <dbReference type="Proteomes" id="UP000234667"/>
    </source>
</evidence>
<dbReference type="EMBL" id="PIDR01000652">
    <property type="protein sequence ID" value="PLO67074.1"/>
    <property type="molecule type" value="Genomic_DNA"/>
</dbReference>
<dbReference type="Proteomes" id="UP000234667">
    <property type="component" value="Unassembled WGS sequence"/>
</dbReference>
<reference evidence="1 2" key="1">
    <citation type="submission" date="2017-11" db="EMBL/GenBank/DDBJ databases">
        <authorList>
            <person name="Han C.G."/>
        </authorList>
    </citation>
    <scope>NUCLEOTIDE SEQUENCE [LARGE SCALE GENOMIC DNA]</scope>
    <source>
        <strain evidence="1 2">A10</strain>
    </source>
</reference>